<dbReference type="SUPFAM" id="SSF48452">
    <property type="entry name" value="TPR-like"/>
    <property type="match status" value="1"/>
</dbReference>
<dbReference type="Gene3D" id="1.25.40.390">
    <property type="match status" value="1"/>
</dbReference>
<evidence type="ECO:0000256" key="1">
    <source>
        <dbReference type="ARBA" id="ARBA00004442"/>
    </source>
</evidence>
<evidence type="ECO:0000313" key="12">
    <source>
        <dbReference type="EMBL" id="RHA88007.1"/>
    </source>
</evidence>
<evidence type="ECO:0000259" key="8">
    <source>
        <dbReference type="Pfam" id="PF14322"/>
    </source>
</evidence>
<comment type="similarity">
    <text evidence="2">Belongs to the SusD family.</text>
</comment>
<dbReference type="Pfam" id="PF14322">
    <property type="entry name" value="SusD-like_3"/>
    <property type="match status" value="1"/>
</dbReference>
<organism evidence="12 13">
    <name type="scientific">Segatella copri</name>
    <dbReference type="NCBI Taxonomy" id="165179"/>
    <lineage>
        <taxon>Bacteria</taxon>
        <taxon>Pseudomonadati</taxon>
        <taxon>Bacteroidota</taxon>
        <taxon>Bacteroidia</taxon>
        <taxon>Bacteroidales</taxon>
        <taxon>Prevotellaceae</taxon>
        <taxon>Segatella</taxon>
    </lineage>
</organism>
<dbReference type="AlphaFoldDB" id="A0A3R6F6B1"/>
<dbReference type="Proteomes" id="UP000285236">
    <property type="component" value="Unassembled WGS sequence"/>
</dbReference>
<sequence length="668" mass="75098">MKFKHIALMSLALAASFSSCSDYLEQEPPSSLPSDGFFTSEAKVKAAADQFYGDVLPGHANWSYGLYAGDVNTDNQINWKGDGKFATGLWKTANDNGNWSWNNIRNINYQLNSILEAQKAGKISGSEAIINQYIGEIYFMRAYCYFDMLQKWGDLPIVTEAFPDNEEILVAANKRQPCNEVARFIMEDLDKAISLMQDGFDKNHTRISPDAARLFKSRVALYEGSWLTYFAGTAFVPNGEGWPGKAKEYNANYQYPTGSVDAEAKYFLQESAKAAEMVADKYKDQLMVNTGTIPQKEGDPQNPYFNIWGTTDMSGTPEVILWRQYSKELGVVNNVEVGVQHGDFGVGLTRSMVEGYVMKDGKPIYNSAYTYSDQTIADVATNRDPRLTIFLKVPGQKNVFKNMSASEDHYVIDEPYPTITTRNAENDYSTGYAIRKGGTFDKANTGNGNCYNAAEIFRATEALLNYMEAEYMLTNSLSGKVLEYWKDVRKAAGFTGDAVNPQVTIDATEMSKETADWGSYSAGKQLTDKILYNIRRERRCELISEGLRGMDLQRWRSYDQLMTTPAHMEGIHLWNTPMQSWYNNLNADGSSNANVSSSSLSEYYRPLEVNMTATNSYKDGFTWHMAHYLQPLPIKQFLLTASDYSSVEKSPLYQNPYWPTSAGQSAEK</sequence>
<dbReference type="EMBL" id="QSAV01000005">
    <property type="protein sequence ID" value="RGW81967.1"/>
    <property type="molecule type" value="Genomic_DNA"/>
</dbReference>
<reference evidence="13 14" key="1">
    <citation type="submission" date="2018-08" db="EMBL/GenBank/DDBJ databases">
        <title>A genome reference for cultivated species of the human gut microbiota.</title>
        <authorList>
            <person name="Zou Y."/>
            <person name="Xue W."/>
            <person name="Luo G."/>
        </authorList>
    </citation>
    <scope>NUCLEOTIDE SEQUENCE [LARGE SCALE GENOMIC DNA]</scope>
    <source>
        <strain evidence="11 15">AF10-17</strain>
        <strain evidence="10 14">AF15-25</strain>
        <strain evidence="12 13">AM42-23AC</strain>
    </source>
</reference>
<evidence type="ECO:0000256" key="2">
    <source>
        <dbReference type="ARBA" id="ARBA00006275"/>
    </source>
</evidence>
<dbReference type="Pfam" id="PF07980">
    <property type="entry name" value="SusD_RagB"/>
    <property type="match status" value="1"/>
</dbReference>
<evidence type="ECO:0000256" key="3">
    <source>
        <dbReference type="ARBA" id="ARBA00022729"/>
    </source>
</evidence>
<dbReference type="InterPro" id="IPR033985">
    <property type="entry name" value="SusD-like_N"/>
</dbReference>
<evidence type="ECO:0000259" key="7">
    <source>
        <dbReference type="Pfam" id="PF07980"/>
    </source>
</evidence>
<reference evidence="9 16" key="2">
    <citation type="submission" date="2019-09" db="EMBL/GenBank/DDBJ databases">
        <title>Distinct polysaccharide growth profiles of human intestinal Prevotella copri isolates.</title>
        <authorList>
            <person name="Fehlner-Peach H."/>
            <person name="Magnabosco C."/>
            <person name="Raghavan V."/>
            <person name="Scher J.U."/>
            <person name="Tett A."/>
            <person name="Cox L.M."/>
            <person name="Gottsegen C."/>
            <person name="Watters A."/>
            <person name="Wiltshire- Gordon J.D."/>
            <person name="Segata N."/>
            <person name="Bonneau R."/>
            <person name="Littman D.R."/>
        </authorList>
    </citation>
    <scope>NUCLEOTIDE SEQUENCE [LARGE SCALE GENOMIC DNA]</scope>
    <source>
        <strain evidence="9 16">BVe41219</strain>
    </source>
</reference>
<feature type="signal peptide" evidence="6">
    <location>
        <begin position="1"/>
        <end position="20"/>
    </location>
</feature>
<dbReference type="Proteomes" id="UP000284990">
    <property type="component" value="Unassembled WGS sequence"/>
</dbReference>
<evidence type="ECO:0000313" key="11">
    <source>
        <dbReference type="EMBL" id="RGW81967.1"/>
    </source>
</evidence>
<comment type="caution">
    <text evidence="12">The sequence shown here is derived from an EMBL/GenBank/DDBJ whole genome shotgun (WGS) entry which is preliminary data.</text>
</comment>
<dbReference type="EMBL" id="VZAZ01000031">
    <property type="protein sequence ID" value="MQO55506.1"/>
    <property type="molecule type" value="Genomic_DNA"/>
</dbReference>
<proteinExistence type="inferred from homology"/>
<evidence type="ECO:0000313" key="16">
    <source>
        <dbReference type="Proteomes" id="UP000358159"/>
    </source>
</evidence>
<keyword evidence="4" id="KW-0472">Membrane</keyword>
<dbReference type="GO" id="GO:0009279">
    <property type="term" value="C:cell outer membrane"/>
    <property type="evidence" value="ECO:0007669"/>
    <property type="project" value="UniProtKB-SubCell"/>
</dbReference>
<dbReference type="Proteomes" id="UP000358159">
    <property type="component" value="Unassembled WGS sequence"/>
</dbReference>
<dbReference type="RefSeq" id="WP_118081408.1">
    <property type="nucleotide sequence ID" value="NZ_DAWCZU010000033.1"/>
</dbReference>
<evidence type="ECO:0000256" key="6">
    <source>
        <dbReference type="SAM" id="SignalP"/>
    </source>
</evidence>
<feature type="domain" description="RagB/SusD" evidence="7">
    <location>
        <begin position="341"/>
        <end position="615"/>
    </location>
</feature>
<evidence type="ECO:0000313" key="13">
    <source>
        <dbReference type="Proteomes" id="UP000284990"/>
    </source>
</evidence>
<dbReference type="EMBL" id="QSFW01000007">
    <property type="protein sequence ID" value="RHA88007.1"/>
    <property type="molecule type" value="Genomic_DNA"/>
</dbReference>
<evidence type="ECO:0000256" key="5">
    <source>
        <dbReference type="ARBA" id="ARBA00023237"/>
    </source>
</evidence>
<evidence type="ECO:0000313" key="14">
    <source>
        <dbReference type="Proteomes" id="UP000285236"/>
    </source>
</evidence>
<keyword evidence="5" id="KW-0998">Cell outer membrane</keyword>
<dbReference type="InterPro" id="IPR012944">
    <property type="entry name" value="SusD_RagB_dom"/>
</dbReference>
<feature type="chain" id="PRO_5043187691" evidence="6">
    <location>
        <begin position="21"/>
        <end position="668"/>
    </location>
</feature>
<evidence type="ECO:0000256" key="4">
    <source>
        <dbReference type="ARBA" id="ARBA00023136"/>
    </source>
</evidence>
<keyword evidence="3 6" id="KW-0732">Signal</keyword>
<feature type="domain" description="SusD-like N-terminal" evidence="8">
    <location>
        <begin position="22"/>
        <end position="221"/>
    </location>
</feature>
<evidence type="ECO:0000313" key="10">
    <source>
        <dbReference type="EMBL" id="RGU92997.1"/>
    </source>
</evidence>
<dbReference type="EMBL" id="QRYP01000042">
    <property type="protein sequence ID" value="RGU92997.1"/>
    <property type="molecule type" value="Genomic_DNA"/>
</dbReference>
<dbReference type="Proteomes" id="UP000285776">
    <property type="component" value="Unassembled WGS sequence"/>
</dbReference>
<dbReference type="PROSITE" id="PS51257">
    <property type="entry name" value="PROKAR_LIPOPROTEIN"/>
    <property type="match status" value="1"/>
</dbReference>
<gene>
    <name evidence="12" type="ORF">DW916_04570</name>
    <name evidence="11" type="ORF">DWV53_02385</name>
    <name evidence="10" type="ORF">DWW35_12595</name>
    <name evidence="9" type="ORF">F7D42_07255</name>
</gene>
<name>A0A3R6F6B1_9BACT</name>
<comment type="subcellular location">
    <subcellularLocation>
        <location evidence="1">Cell outer membrane</location>
    </subcellularLocation>
</comment>
<protein>
    <submittedName>
        <fullName evidence="12">RagB/SusD family nutrient uptake outer membrane protein</fullName>
    </submittedName>
</protein>
<evidence type="ECO:0000313" key="9">
    <source>
        <dbReference type="EMBL" id="MQO55506.1"/>
    </source>
</evidence>
<accession>A0A3R6F6B1</accession>
<dbReference type="InterPro" id="IPR011990">
    <property type="entry name" value="TPR-like_helical_dom_sf"/>
</dbReference>
<evidence type="ECO:0000313" key="15">
    <source>
        <dbReference type="Proteomes" id="UP000285776"/>
    </source>
</evidence>